<keyword evidence="2" id="KW-1185">Reference proteome</keyword>
<comment type="caution">
    <text evidence="1">The sequence shown here is derived from an EMBL/GenBank/DDBJ whole genome shotgun (WGS) entry which is preliminary data.</text>
</comment>
<reference evidence="1 2" key="1">
    <citation type="submission" date="2020-02" db="EMBL/GenBank/DDBJ databases">
        <authorList>
            <person name="Dziuba M."/>
            <person name="Kuznetsov B."/>
            <person name="Mardanov A."/>
            <person name="Ravin N."/>
            <person name="Grouzdev D."/>
        </authorList>
    </citation>
    <scope>NUCLEOTIDE SEQUENCE [LARGE SCALE GENOMIC DNA]</scope>
    <source>
        <strain evidence="1 2">SpK</strain>
    </source>
</reference>
<name>A0A7C9V1E2_9PROT</name>
<proteinExistence type="predicted"/>
<dbReference type="AlphaFoldDB" id="A0A7C9V1E2"/>
<gene>
    <name evidence="1" type="ORF">G4223_18540</name>
</gene>
<dbReference type="RefSeq" id="WP_163682808.1">
    <property type="nucleotide sequence ID" value="NZ_JAAIYP010000045.1"/>
</dbReference>
<dbReference type="EMBL" id="JAAIYP010000045">
    <property type="protein sequence ID" value="NFV82113.1"/>
    <property type="molecule type" value="Genomic_DNA"/>
</dbReference>
<accession>A0A7C9V1E2</accession>
<evidence type="ECO:0000313" key="1">
    <source>
        <dbReference type="EMBL" id="NFV82113.1"/>
    </source>
</evidence>
<protein>
    <submittedName>
        <fullName evidence="1">Uncharacterized protein</fullName>
    </submittedName>
</protein>
<organism evidence="1 2">
    <name type="scientific">Magnetospirillum aberrantis SpK</name>
    <dbReference type="NCBI Taxonomy" id="908842"/>
    <lineage>
        <taxon>Bacteria</taxon>
        <taxon>Pseudomonadati</taxon>
        <taxon>Pseudomonadota</taxon>
        <taxon>Alphaproteobacteria</taxon>
        <taxon>Rhodospirillales</taxon>
        <taxon>Rhodospirillaceae</taxon>
        <taxon>Magnetospirillum</taxon>
    </lineage>
</organism>
<evidence type="ECO:0000313" key="2">
    <source>
        <dbReference type="Proteomes" id="UP000480684"/>
    </source>
</evidence>
<sequence>MDDKDIPAALRRLIMTLQQYPADSPVGQVLANRLPPDDARATLAWLDRQARREALPLIFSFEVPGYVLLGSEDDARAVPNPGLVGLKAAWDIFLEGPSAPLVYFAADKGMTSNGLRNALARAAEWVDRRYPPLAVAIRGIKVQQDGSACFDMSLRLRLAGVFSACAKPASIW</sequence>
<dbReference type="Proteomes" id="UP000480684">
    <property type="component" value="Unassembled WGS sequence"/>
</dbReference>